<keyword evidence="2" id="KW-0547">Nucleotide-binding</keyword>
<dbReference type="InterPro" id="IPR015854">
    <property type="entry name" value="ABC_transpr_LolD-like"/>
</dbReference>
<dbReference type="InterPro" id="IPR003439">
    <property type="entry name" value="ABC_transporter-like_ATP-bd"/>
</dbReference>
<dbReference type="GO" id="GO:0016887">
    <property type="term" value="F:ATP hydrolysis activity"/>
    <property type="evidence" value="ECO:0007669"/>
    <property type="project" value="InterPro"/>
</dbReference>
<dbReference type="InterPro" id="IPR017871">
    <property type="entry name" value="ABC_transporter-like_CS"/>
</dbReference>
<keyword evidence="5" id="KW-0378">Hydrolase</keyword>
<evidence type="ECO:0000256" key="3">
    <source>
        <dbReference type="ARBA" id="ARBA00022840"/>
    </source>
</evidence>
<dbReference type="AlphaFoldDB" id="A0A098GBZ2"/>
<keyword evidence="3 5" id="KW-0067">ATP-binding</keyword>
<dbReference type="EMBL" id="LN614827">
    <property type="protein sequence ID" value="CEG59006.1"/>
    <property type="molecule type" value="Genomic_DNA"/>
</dbReference>
<reference evidence="6" key="1">
    <citation type="submission" date="2014-09" db="EMBL/GenBank/DDBJ databases">
        <authorList>
            <person name="Gomez-Valero L."/>
        </authorList>
    </citation>
    <scope>NUCLEOTIDE SEQUENCE [LARGE SCALE GENOMIC DNA]</scope>
    <source>
        <strain evidence="6">ATCC700992</strain>
    </source>
</reference>
<accession>A0A098GBZ2</accession>
<evidence type="ECO:0000256" key="2">
    <source>
        <dbReference type="ARBA" id="ARBA00022741"/>
    </source>
</evidence>
<protein>
    <submittedName>
        <fullName evidence="5">Lipoprotein-releasing system ATP-binding protein LolD</fullName>
        <ecNumber evidence="5">3.6.3.-</ecNumber>
    </submittedName>
</protein>
<dbReference type="InterPro" id="IPR003593">
    <property type="entry name" value="AAA+_ATPase"/>
</dbReference>
<sequence>MSRFGLARNEEVPTLRCTGISKIYQTGISMVTVLDNFSLMLHQGEIGMLMGASGCGKTTLLMITGGILTPDKGSCEVCGDDLYSMPPQKKVAFRASHISFLFQHLHLFPALSALENLALPLLIDGVSPKQAYQQARQLMIRLGLEIHIYSKLDNLSGGQKQRVAMGRALIRAPRLIICDEPTSNLDHDSTNLVFSLIQEYAATKGCTFLISTHDHRITKHANKIYEFKGLNDYKISYQEENA</sequence>
<dbReference type="EC" id="3.6.3.-" evidence="5"/>
<dbReference type="Pfam" id="PF00005">
    <property type="entry name" value="ABC_tran"/>
    <property type="match status" value="1"/>
</dbReference>
<dbReference type="PANTHER" id="PTHR24220">
    <property type="entry name" value="IMPORT ATP-BINDING PROTEIN"/>
    <property type="match status" value="1"/>
</dbReference>
<dbReference type="PROSITE" id="PS00211">
    <property type="entry name" value="ABC_TRANSPORTER_1"/>
    <property type="match status" value="1"/>
</dbReference>
<dbReference type="SUPFAM" id="SSF52540">
    <property type="entry name" value="P-loop containing nucleoside triphosphate hydrolases"/>
    <property type="match status" value="1"/>
</dbReference>
<dbReference type="Proteomes" id="UP000032430">
    <property type="component" value="Chromosome I"/>
</dbReference>
<dbReference type="GO" id="GO:0022857">
    <property type="term" value="F:transmembrane transporter activity"/>
    <property type="evidence" value="ECO:0007669"/>
    <property type="project" value="TreeGrafter"/>
</dbReference>
<dbReference type="GO" id="GO:0005886">
    <property type="term" value="C:plasma membrane"/>
    <property type="evidence" value="ECO:0007669"/>
    <property type="project" value="TreeGrafter"/>
</dbReference>
<dbReference type="GO" id="GO:0005524">
    <property type="term" value="F:ATP binding"/>
    <property type="evidence" value="ECO:0007669"/>
    <property type="project" value="UniProtKB-KW"/>
</dbReference>
<gene>
    <name evidence="5" type="primary">lolD</name>
    <name evidence="5" type="ORF">LFA_3681</name>
</gene>
<name>A0A098GBZ2_9GAMM</name>
<organism evidence="5 6">
    <name type="scientific">Legionella fallonii LLAP-10</name>
    <dbReference type="NCBI Taxonomy" id="1212491"/>
    <lineage>
        <taxon>Bacteria</taxon>
        <taxon>Pseudomonadati</taxon>
        <taxon>Pseudomonadota</taxon>
        <taxon>Gammaproteobacteria</taxon>
        <taxon>Legionellales</taxon>
        <taxon>Legionellaceae</taxon>
        <taxon>Legionella</taxon>
    </lineage>
</organism>
<dbReference type="Gene3D" id="3.40.50.300">
    <property type="entry name" value="P-loop containing nucleotide triphosphate hydrolases"/>
    <property type="match status" value="1"/>
</dbReference>
<dbReference type="HOGENOM" id="CLU_000604_1_22_6"/>
<dbReference type="STRING" id="1212491.LFA_3681"/>
<dbReference type="InterPro" id="IPR027417">
    <property type="entry name" value="P-loop_NTPase"/>
</dbReference>
<evidence type="ECO:0000313" key="6">
    <source>
        <dbReference type="Proteomes" id="UP000032430"/>
    </source>
</evidence>
<dbReference type="SMART" id="SM00382">
    <property type="entry name" value="AAA"/>
    <property type="match status" value="1"/>
</dbReference>
<evidence type="ECO:0000256" key="1">
    <source>
        <dbReference type="ARBA" id="ARBA00022448"/>
    </source>
</evidence>
<dbReference type="KEGG" id="lfa:LFA_3681"/>
<dbReference type="PROSITE" id="PS50893">
    <property type="entry name" value="ABC_TRANSPORTER_2"/>
    <property type="match status" value="1"/>
</dbReference>
<evidence type="ECO:0000259" key="4">
    <source>
        <dbReference type="PROSITE" id="PS50893"/>
    </source>
</evidence>
<dbReference type="InterPro" id="IPR017911">
    <property type="entry name" value="MacB-like_ATP-bd"/>
</dbReference>
<evidence type="ECO:0000313" key="5">
    <source>
        <dbReference type="EMBL" id="CEG59006.1"/>
    </source>
</evidence>
<proteinExistence type="predicted"/>
<keyword evidence="6" id="KW-1185">Reference proteome</keyword>
<keyword evidence="1" id="KW-0813">Transport</keyword>
<dbReference type="CDD" id="cd03255">
    <property type="entry name" value="ABC_MJ0796_LolCDE_FtsE"/>
    <property type="match status" value="1"/>
</dbReference>
<feature type="domain" description="ABC transporter" evidence="4">
    <location>
        <begin position="15"/>
        <end position="242"/>
    </location>
</feature>
<keyword evidence="5" id="KW-0449">Lipoprotein</keyword>